<comment type="caution">
    <text evidence="2">The sequence shown here is derived from an EMBL/GenBank/DDBJ whole genome shotgun (WGS) entry which is preliminary data.</text>
</comment>
<proteinExistence type="predicted"/>
<gene>
    <name evidence="2" type="ORF">IHE70_29765</name>
</gene>
<feature type="compositionally biased region" description="Polar residues" evidence="1">
    <location>
        <begin position="120"/>
        <end position="133"/>
    </location>
</feature>
<dbReference type="AlphaFoldDB" id="A0A927QP28"/>
<protein>
    <submittedName>
        <fullName evidence="2">Uncharacterized protein</fullName>
    </submittedName>
</protein>
<name>A0A927QP28_9ACTN</name>
<accession>A0A927QP28</accession>
<feature type="region of interest" description="Disordered" evidence="1">
    <location>
        <begin position="99"/>
        <end position="235"/>
    </location>
</feature>
<evidence type="ECO:0000256" key="1">
    <source>
        <dbReference type="SAM" id="MobiDB-lite"/>
    </source>
</evidence>
<evidence type="ECO:0000313" key="3">
    <source>
        <dbReference type="Proteomes" id="UP000661025"/>
    </source>
</evidence>
<dbReference type="Proteomes" id="UP000661025">
    <property type="component" value="Unassembled WGS sequence"/>
</dbReference>
<organism evidence="2 3">
    <name type="scientific">Streptomyces caniscabiei</name>
    <dbReference type="NCBI Taxonomy" id="2746961"/>
    <lineage>
        <taxon>Bacteria</taxon>
        <taxon>Bacillati</taxon>
        <taxon>Actinomycetota</taxon>
        <taxon>Actinomycetes</taxon>
        <taxon>Kitasatosporales</taxon>
        <taxon>Streptomycetaceae</taxon>
        <taxon>Streptomyces</taxon>
    </lineage>
</organism>
<sequence>MGIRLIVEILDHWQDAELTPGERWDLLVLAENANDGTRLTFGPVHAPHILQRANKSPKGWKNAITALLRKKVITTHVPGRIKQVAVYHLEHLCPDPPHSGHKGLCTKPVAAPDGGVADDSVTSGHSVGDSASPTKEGHPTDDPVNQEGHPTDDPMGHPADDPLGQEGHPGDAKRVIQEVTPTPPYSSFKDSPLTTSSSSVAEDSSSASVAMTDADGGGGGGESFSSEDQDQEPQRADAFVASLDYRGKLLDKKQQQQLRTLAAAALAAGWSEDGLRRYLDISDDRDVRNPAGLYAHRLDPERLPEASVGVSPQLPPACSRCLARNPAAATDPAERVAPLGGPCPRCHPATMGQSPEVPPACQLCIDENPSAEFNIRWRFRAIDGTQQACPDCHPTRIAFLATQRRDTADGGMWERAAARAAQRKATGARAAAHTA</sequence>
<feature type="non-terminal residue" evidence="2">
    <location>
        <position position="435"/>
    </location>
</feature>
<feature type="compositionally biased region" description="Basic and acidic residues" evidence="1">
    <location>
        <begin position="149"/>
        <end position="160"/>
    </location>
</feature>
<evidence type="ECO:0000313" key="2">
    <source>
        <dbReference type="EMBL" id="MBD9727319.1"/>
    </source>
</evidence>
<reference evidence="2" key="1">
    <citation type="submission" date="2020-09" db="EMBL/GenBank/DDBJ databases">
        <title>Streptomyces canutascabiei sp. nov., which causes potato common scab and is distributed across the world.</title>
        <authorList>
            <person name="Nguyen H.P."/>
            <person name="Weisberg A.J."/>
            <person name="Chang J.H."/>
            <person name="Clarke C.R."/>
        </authorList>
    </citation>
    <scope>NUCLEOTIDE SEQUENCE</scope>
    <source>
        <strain evidence="2">ID-01-6.2a</strain>
    </source>
</reference>
<feature type="compositionally biased region" description="Low complexity" evidence="1">
    <location>
        <begin position="196"/>
        <end position="210"/>
    </location>
</feature>
<dbReference type="EMBL" id="JACYXT010000014">
    <property type="protein sequence ID" value="MBD9727319.1"/>
    <property type="molecule type" value="Genomic_DNA"/>
</dbReference>